<evidence type="ECO:0000313" key="1">
    <source>
        <dbReference type="EMBL" id="KAJ2802631.1"/>
    </source>
</evidence>
<proteinExistence type="predicted"/>
<evidence type="ECO:0000313" key="2">
    <source>
        <dbReference type="Proteomes" id="UP001140087"/>
    </source>
</evidence>
<comment type="caution">
    <text evidence="1">The sequence shown here is derived from an EMBL/GenBank/DDBJ whole genome shotgun (WGS) entry which is preliminary data.</text>
</comment>
<name>A0ACC1L6W4_9FUNG</name>
<reference evidence="1" key="1">
    <citation type="submission" date="2022-07" db="EMBL/GenBank/DDBJ databases">
        <title>Phylogenomic reconstructions and comparative analyses of Kickxellomycotina fungi.</title>
        <authorList>
            <person name="Reynolds N.K."/>
            <person name="Stajich J.E."/>
            <person name="Barry K."/>
            <person name="Grigoriev I.V."/>
            <person name="Crous P."/>
            <person name="Smith M.E."/>
        </authorList>
    </citation>
    <scope>NUCLEOTIDE SEQUENCE</scope>
    <source>
        <strain evidence="1">BCRC 34780</strain>
    </source>
</reference>
<gene>
    <name evidence="1" type="ORF">H4R21_002342</name>
</gene>
<organism evidence="1 2">
    <name type="scientific">Coemansia helicoidea</name>
    <dbReference type="NCBI Taxonomy" id="1286919"/>
    <lineage>
        <taxon>Eukaryota</taxon>
        <taxon>Fungi</taxon>
        <taxon>Fungi incertae sedis</taxon>
        <taxon>Zoopagomycota</taxon>
        <taxon>Kickxellomycotina</taxon>
        <taxon>Kickxellomycetes</taxon>
        <taxon>Kickxellales</taxon>
        <taxon>Kickxellaceae</taxon>
        <taxon>Coemansia</taxon>
    </lineage>
</organism>
<accession>A0ACC1L6W4</accession>
<dbReference type="Proteomes" id="UP001140087">
    <property type="component" value="Unassembled WGS sequence"/>
</dbReference>
<keyword evidence="2" id="KW-1185">Reference proteome</keyword>
<dbReference type="EMBL" id="JANBUN010000588">
    <property type="protein sequence ID" value="KAJ2802631.1"/>
    <property type="molecule type" value="Genomic_DNA"/>
</dbReference>
<sequence>MLPATLLFQTPVTPLVDMDPNMYQESCGSTDANARATPTGLHDPLAPAEPPMGFFPSSPPPSAGPSDYSFVHALSAITSIQQNQPPAPPPPQLSAFVQPRRSFDMSALHLHPQPAAASHQPSYQQHQGHPMPPPQYAPLFPPPRHPMHDGGFGAMGLSRPASIRPQSGHSVQSLSSTQSYIETASDGAVATSSSQEAAAATGSSATATATATASSDLALLLSGALQVKRDTSGKPQYPYATLITYAILKHPRKQMTLSEIYTWLVDHYPYFKTAGNGWKNSIRHNLSLNKMFVRIPRPINEPGKGAYWSVDLVELNDALSTRGRPSSHRYSPPRKGRACSAGTHSAARAMPPPPLAIGAGPAGLRDPMLMVSVTSSISEMGVLSSAPEGLDPASRRASLQMSPVHRYQPYGLPPHAGMGAFGPYQNMPPLPVMAPPAYGSSVLPMPAFALQPSLHSPVPSQAPPGIVGAQAATALPPVQPPPVQPPFRQPFQLPFQPPPVPTASVGRERSGSLGSSMRTPAAEAAGRMAALSLRGRQQVRTTPSLPDSFLAPHRAALRRDSAAPSGDSVAGDSQTAFGPATGGPFLQAPAGGDRARVPVVSGGAAPGAGGGTDVGDFSAYLAYMDAQHPPSSA</sequence>
<protein>
    <submittedName>
        <fullName evidence="1">Uncharacterized protein</fullName>
    </submittedName>
</protein>